<dbReference type="InterPro" id="IPR007695">
    <property type="entry name" value="DNA_mismatch_repair_MutS-lik_N"/>
</dbReference>
<keyword evidence="5" id="KW-0227">DNA damage</keyword>
<dbReference type="GO" id="GO:0030983">
    <property type="term" value="F:mismatched DNA binding"/>
    <property type="evidence" value="ECO:0007669"/>
    <property type="project" value="InterPro"/>
</dbReference>
<dbReference type="GO" id="GO:0005524">
    <property type="term" value="F:ATP binding"/>
    <property type="evidence" value="ECO:0007669"/>
    <property type="project" value="UniProtKB-KW"/>
</dbReference>
<comment type="subcellular location">
    <subcellularLocation>
        <location evidence="1">Nucleus envelope</location>
    </subcellularLocation>
</comment>
<evidence type="ECO:0000313" key="12">
    <source>
        <dbReference type="Proteomes" id="UP000614601"/>
    </source>
</evidence>
<dbReference type="Gene3D" id="3.40.50.300">
    <property type="entry name" value="P-loop containing nucleotide triphosphate hydrolases"/>
    <property type="match status" value="1"/>
</dbReference>
<keyword evidence="12" id="KW-1185">Reference proteome</keyword>
<dbReference type="FunFam" id="1.10.1420.10:FF:000005">
    <property type="entry name" value="DNA mismatch repair protein"/>
    <property type="match status" value="1"/>
</dbReference>
<reference evidence="11" key="1">
    <citation type="submission" date="2020-09" db="EMBL/GenBank/DDBJ databases">
        <authorList>
            <person name="Kikuchi T."/>
        </authorList>
    </citation>
    <scope>NUCLEOTIDE SEQUENCE</scope>
    <source>
        <strain evidence="11">SH1</strain>
    </source>
</reference>
<dbReference type="SUPFAM" id="SSF48334">
    <property type="entry name" value="DNA repair protein MutS, domain III"/>
    <property type="match status" value="1"/>
</dbReference>
<dbReference type="EMBL" id="CAJFDH010000001">
    <property type="protein sequence ID" value="CAD5206742.1"/>
    <property type="molecule type" value="Genomic_DNA"/>
</dbReference>
<dbReference type="Pfam" id="PF04097">
    <property type="entry name" value="Nic96"/>
    <property type="match status" value="1"/>
</dbReference>
<gene>
    <name evidence="11" type="ORF">BOKJ2_LOCUS1426</name>
</gene>
<dbReference type="Gene3D" id="3.40.1170.10">
    <property type="entry name" value="DNA repair protein MutS, domain I"/>
    <property type="match status" value="1"/>
</dbReference>
<dbReference type="PANTHER" id="PTHR11361">
    <property type="entry name" value="DNA MISMATCH REPAIR PROTEIN MUTS FAMILY MEMBER"/>
    <property type="match status" value="1"/>
</dbReference>
<evidence type="ECO:0000313" key="11">
    <source>
        <dbReference type="EMBL" id="CAD5206742.1"/>
    </source>
</evidence>
<dbReference type="EMBL" id="CAJFCW020000001">
    <property type="protein sequence ID" value="CAG9082963.1"/>
    <property type="molecule type" value="Genomic_DNA"/>
</dbReference>
<evidence type="ECO:0000256" key="6">
    <source>
        <dbReference type="ARBA" id="ARBA00022840"/>
    </source>
</evidence>
<dbReference type="InterPro" id="IPR000432">
    <property type="entry name" value="DNA_mismatch_repair_MutS_C"/>
</dbReference>
<dbReference type="GO" id="GO:0032301">
    <property type="term" value="C:MutSalpha complex"/>
    <property type="evidence" value="ECO:0007669"/>
    <property type="project" value="TreeGrafter"/>
</dbReference>
<evidence type="ECO:0000256" key="1">
    <source>
        <dbReference type="ARBA" id="ARBA00004259"/>
    </source>
</evidence>
<dbReference type="SUPFAM" id="SSF55271">
    <property type="entry name" value="DNA repair protein MutS, domain I"/>
    <property type="match status" value="1"/>
</dbReference>
<dbReference type="InterPro" id="IPR007861">
    <property type="entry name" value="DNA_mismatch_repair_MutS_clamp"/>
</dbReference>
<keyword evidence="8" id="KW-0539">Nucleus</keyword>
<evidence type="ECO:0000256" key="9">
    <source>
        <dbReference type="SAM" id="MobiDB-lite"/>
    </source>
</evidence>
<name>A0A811JUC8_9BILA</name>
<evidence type="ECO:0000256" key="2">
    <source>
        <dbReference type="ARBA" id="ARBA00006271"/>
    </source>
</evidence>
<dbReference type="GO" id="GO:0017056">
    <property type="term" value="F:structural constituent of nuclear pore"/>
    <property type="evidence" value="ECO:0007669"/>
    <property type="project" value="InterPro"/>
</dbReference>
<dbReference type="Gene3D" id="1.10.1420.10">
    <property type="match status" value="2"/>
</dbReference>
<protein>
    <recommendedName>
        <fullName evidence="10">DNA mismatch repair proteins mutS family domain-containing protein</fullName>
    </recommendedName>
</protein>
<evidence type="ECO:0000256" key="8">
    <source>
        <dbReference type="ARBA" id="ARBA00023242"/>
    </source>
</evidence>
<evidence type="ECO:0000259" key="10">
    <source>
        <dbReference type="PROSITE" id="PS00486"/>
    </source>
</evidence>
<dbReference type="GO" id="GO:0005643">
    <property type="term" value="C:nuclear pore"/>
    <property type="evidence" value="ECO:0007669"/>
    <property type="project" value="InterPro"/>
</dbReference>
<organism evidence="11 12">
    <name type="scientific">Bursaphelenchus okinawaensis</name>
    <dbReference type="NCBI Taxonomy" id="465554"/>
    <lineage>
        <taxon>Eukaryota</taxon>
        <taxon>Metazoa</taxon>
        <taxon>Ecdysozoa</taxon>
        <taxon>Nematoda</taxon>
        <taxon>Chromadorea</taxon>
        <taxon>Rhabditida</taxon>
        <taxon>Tylenchina</taxon>
        <taxon>Tylenchomorpha</taxon>
        <taxon>Aphelenchoidea</taxon>
        <taxon>Aphelenchoididae</taxon>
        <taxon>Bursaphelenchus</taxon>
    </lineage>
</organism>
<dbReference type="GO" id="GO:0140664">
    <property type="term" value="F:ATP-dependent DNA damage sensor activity"/>
    <property type="evidence" value="ECO:0007669"/>
    <property type="project" value="InterPro"/>
</dbReference>
<dbReference type="Proteomes" id="UP000783686">
    <property type="component" value="Unassembled WGS sequence"/>
</dbReference>
<evidence type="ECO:0000256" key="5">
    <source>
        <dbReference type="ARBA" id="ARBA00022763"/>
    </source>
</evidence>
<evidence type="ECO:0000256" key="3">
    <source>
        <dbReference type="ARBA" id="ARBA00010186"/>
    </source>
</evidence>
<dbReference type="SMART" id="SM00533">
    <property type="entry name" value="MUTSd"/>
    <property type="match status" value="1"/>
</dbReference>
<dbReference type="InterPro" id="IPR036678">
    <property type="entry name" value="MutS_con_dom_sf"/>
</dbReference>
<dbReference type="SUPFAM" id="SSF52540">
    <property type="entry name" value="P-loop containing nucleoside triphosphate hydrolases"/>
    <property type="match status" value="1"/>
</dbReference>
<dbReference type="Pfam" id="PF05192">
    <property type="entry name" value="MutS_III"/>
    <property type="match status" value="1"/>
</dbReference>
<keyword evidence="7" id="KW-0238">DNA-binding</keyword>
<dbReference type="SMART" id="SM00534">
    <property type="entry name" value="MUTSac"/>
    <property type="match status" value="1"/>
</dbReference>
<dbReference type="Gene3D" id="3.30.420.110">
    <property type="entry name" value="MutS, connector domain"/>
    <property type="match status" value="1"/>
</dbReference>
<dbReference type="InterPro" id="IPR007231">
    <property type="entry name" value="Nucleoporin_int_Nup93/Nic96"/>
</dbReference>
<comment type="similarity">
    <text evidence="2">Belongs to the DNA mismatch repair MutS family.</text>
</comment>
<dbReference type="Pfam" id="PF00488">
    <property type="entry name" value="MutS_V"/>
    <property type="match status" value="1"/>
</dbReference>
<evidence type="ECO:0000256" key="7">
    <source>
        <dbReference type="ARBA" id="ARBA00023125"/>
    </source>
</evidence>
<dbReference type="GO" id="GO:0006298">
    <property type="term" value="P:mismatch repair"/>
    <property type="evidence" value="ECO:0007669"/>
    <property type="project" value="InterPro"/>
</dbReference>
<dbReference type="Pfam" id="PF05190">
    <property type="entry name" value="MutS_IV"/>
    <property type="match status" value="1"/>
</dbReference>
<dbReference type="Pfam" id="PF01624">
    <property type="entry name" value="MutS_I"/>
    <property type="match status" value="1"/>
</dbReference>
<keyword evidence="6" id="KW-0067">ATP-binding</keyword>
<comment type="similarity">
    <text evidence="3">Belongs to the nucleoporin interacting component (NIC) family.</text>
</comment>
<dbReference type="InterPro" id="IPR045076">
    <property type="entry name" value="MutS"/>
</dbReference>
<evidence type="ECO:0000256" key="4">
    <source>
        <dbReference type="ARBA" id="ARBA00022741"/>
    </source>
</evidence>
<accession>A0A811JUC8</accession>
<sequence>MLFQGLLHRAENFGNKLETKKVENAQPSSDLKSIFVASDNICKRRQLRPDHEWKESENTTDAKNNVSATLLTTDSGFNAEDVRNIVQKTWERADVEAERAFINQYILDKTHFNSDANAISFNGSSNQGSTGRLTNRSINRQYELYAKHVTESLTADCKNNIKEAVVQAVEEMNDEEITQIWRKVLPVLTVEPSDIEETEAYRSSDKWINHIFLRSTAYLQTLYKEYMEMVVENNMEQARRGGRPGVLSLVEAFLNVVCPDCDFQDGLSGKHPIWAIVYNLLRIGEFAVAAKVVKTLVSVPNCSVIVNCISNLSDSGLDANKRMKLNAEWKHEGGNCTDPFKRACYGIFLGVDCPEVTDSIENWLWVKLMQCKLDGQHGRSQFRKLQNTVCVDCGEDYFVKNGGNFSLYFTALWLTGQIERSIEVLYRSGMIHHAVHIAILANQKRLLMIGKKISEFILTQDENDSVFCKLNFARLVLLYVKNFELDNVEYALSYCFFLKDLYFEQEVNGGRTILEGCISRLCFISHQTDLILGHLTESGDVKRGFIFRFEPVVNTNDIIDRVAKDSDISGETLTACRLFLMIKRGNDAFQLCSKHLVSLIAHDSFEDVSNRKESEETIKLAYWLLNISEKNQELSFDVNLKKELEMLVKLNMFCNTAVDEPDKALRFIKELKLLPFANDELSIRAADYALIPEQVKPVMHNVVIALFKVLVRLSRLDSGYSRAELKQMSKTVLLFVAEVNCWFPMSRTPKGKKPIPVGPDQPSLFSYFKVTPKQTAESDKKENFLQTSSLKRTRSDSIEVEPQTPKSVKRRRVIISDDEDEDFVIVAAEKEASPPMTPTSAARKAILKAQGPITIKRIQKPATFTPGKSAKTPVKVKEIRGNASDKENDVDFVHLTFPFLKPENIRDAEKRRPDDPDYDPTTLYVPEQFIKDQSPGHRQWWKLKSANFDTVLFFKVGKFYELYHMDAVIAAEKLGISYMRGKFAHSGFPEIGYAKFAEGLIVQGYKVARVEQTETPDQLAERTKIEKVKDKVVRRELCRITSASTRGCTVMDTESLETVATEPIYLMAVKESSVCMEEGGMKPRYGICLIDCQIGQFFLSEFTDDESLTSFRTFLAHNQPKEYLFERGHITSNTSAVLASVLGKTNGIGLSSKKQFQTSDDTLKQLMNSEYLGNNVKDWPEALKAALNDVEEAIPTANFDYQLCISALGATLWQLKRCLVDVDMVTMKKFAFVNPSTLEFKRNTTMSREKWKGIKMVLDSYALNSLHLLPPNDPLSQKKTHEKKDAAGKDFSLYHTINRCITPFGKRELRRWICVPTCDPDTIQDRQQAVSYLSSSEGLQLVNKATEFFKKIVDLEKLFQSIHSMGLKYRSTEHPDSRAQMFESKKYGCRKVKNLALALDGMEMIAKLNNYYHQNRNNLGDVPSLVEECLCDKPEALLADLKHFNTLIGNRAKALEEGKIIPKPGIDTDYDNSLKGIEDAKQNLDEFLKEQKKKLKCTQLKFQGASKTPYHLEVPEELSKTLDFSYELKSRKQGWRRFTTPELDELVMNLDSALKVTQEFNNDYTRRVFESFDQKKERWVSLLKKMSRFDCLLSLALYASQSPIQMCLPEFDFEAEKPVIEITEGYHPTLATGQFQLGRNASEFIPNDTTLGWEKPALLLLTGANMGGKSTLMRQVAVLSVLAQLGSMVPAKQMKISPVDRIFCRIGASDCLAAGQSTFYMELNETNIILRSASPHSLAIVDELGRGTSTHDGTAIAGAVLRYMADKVGCRGVFSTHYHSLCRIAADNPRIAEGHMACLVEKDENSDDPCMENITFLYQLVEGSSSKSYGFFTAKMSGLKPDLIRKADRASKMIFNQEITLAKLKSLKLDVERGISDEDLIDKVGVVY</sequence>
<dbReference type="InterPro" id="IPR036187">
    <property type="entry name" value="DNA_mismatch_repair_MutS_sf"/>
</dbReference>
<dbReference type="InterPro" id="IPR016151">
    <property type="entry name" value="DNA_mismatch_repair_MutS_N"/>
</dbReference>
<dbReference type="FunFam" id="3.40.1170.10:FF:000002">
    <property type="entry name" value="DNA mismatch repair protein"/>
    <property type="match status" value="1"/>
</dbReference>
<comment type="caution">
    <text evidence="11">The sequence shown here is derived from an EMBL/GenBank/DDBJ whole genome shotgun (WGS) entry which is preliminary data.</text>
</comment>
<dbReference type="PROSITE" id="PS00486">
    <property type="entry name" value="DNA_MISMATCH_REPAIR_2"/>
    <property type="match status" value="1"/>
</dbReference>
<keyword evidence="4" id="KW-0547">Nucleotide-binding</keyword>
<dbReference type="InterPro" id="IPR007860">
    <property type="entry name" value="DNA_mmatch_repair_MutS_con_dom"/>
</dbReference>
<dbReference type="PANTHER" id="PTHR11361:SF148">
    <property type="entry name" value="DNA MISMATCH REPAIR PROTEIN MSH6"/>
    <property type="match status" value="1"/>
</dbReference>
<dbReference type="InterPro" id="IPR027417">
    <property type="entry name" value="P-loop_NTPase"/>
</dbReference>
<dbReference type="Pfam" id="PF05188">
    <property type="entry name" value="MutS_II"/>
    <property type="match status" value="1"/>
</dbReference>
<proteinExistence type="inferred from homology"/>
<dbReference type="InterPro" id="IPR007696">
    <property type="entry name" value="DNA_mismatch_repair_MutS_core"/>
</dbReference>
<feature type="region of interest" description="Disordered" evidence="9">
    <location>
        <begin position="777"/>
        <end position="804"/>
    </location>
</feature>
<dbReference type="Proteomes" id="UP000614601">
    <property type="component" value="Unassembled WGS sequence"/>
</dbReference>
<feature type="domain" description="DNA mismatch repair proteins mutS family" evidence="10">
    <location>
        <begin position="1737"/>
        <end position="1753"/>
    </location>
</feature>
<dbReference type="OrthoDB" id="10252754at2759"/>